<feature type="compositionally biased region" description="Basic and acidic residues" evidence="1">
    <location>
        <begin position="46"/>
        <end position="55"/>
    </location>
</feature>
<evidence type="ECO:0000313" key="4">
    <source>
        <dbReference type="Proteomes" id="UP001218246"/>
    </source>
</evidence>
<keyword evidence="4" id="KW-1185">Reference proteome</keyword>
<dbReference type="Proteomes" id="UP001218246">
    <property type="component" value="Unassembled WGS sequence"/>
</dbReference>
<dbReference type="RefSeq" id="WP_164464175.1">
    <property type="nucleotide sequence ID" value="NZ_JARRRY010000005.1"/>
</dbReference>
<dbReference type="EMBL" id="JARULN010000006">
    <property type="protein sequence ID" value="MDG5754082.1"/>
    <property type="molecule type" value="Genomic_DNA"/>
</dbReference>
<keyword evidence="2" id="KW-1133">Transmembrane helix</keyword>
<name>A0ABT6H405_9BACI</name>
<feature type="transmembrane region" description="Helical" evidence="2">
    <location>
        <begin position="6"/>
        <end position="23"/>
    </location>
</feature>
<evidence type="ECO:0008006" key="5">
    <source>
        <dbReference type="Google" id="ProtNLM"/>
    </source>
</evidence>
<sequence>MVTGLIISVVMLIGFTAFGLLRTKRPNDTYEPYDEIRYSATEQAEEDRHVRGRGE</sequence>
<keyword evidence="2" id="KW-0812">Transmembrane</keyword>
<keyword evidence="2" id="KW-0472">Membrane</keyword>
<evidence type="ECO:0000256" key="2">
    <source>
        <dbReference type="SAM" id="Phobius"/>
    </source>
</evidence>
<evidence type="ECO:0000313" key="3">
    <source>
        <dbReference type="EMBL" id="MDG5754082.1"/>
    </source>
</evidence>
<organism evidence="3 4">
    <name type="scientific">Ectobacillus antri</name>
    <dbReference type="NCBI Taxonomy" id="2486280"/>
    <lineage>
        <taxon>Bacteria</taxon>
        <taxon>Bacillati</taxon>
        <taxon>Bacillota</taxon>
        <taxon>Bacilli</taxon>
        <taxon>Bacillales</taxon>
        <taxon>Bacillaceae</taxon>
        <taxon>Ectobacillus</taxon>
    </lineage>
</organism>
<proteinExistence type="predicted"/>
<gene>
    <name evidence="3" type="ORF">P6P90_08860</name>
</gene>
<accession>A0ABT6H405</accession>
<comment type="caution">
    <text evidence="3">The sequence shown here is derived from an EMBL/GenBank/DDBJ whole genome shotgun (WGS) entry which is preliminary data.</text>
</comment>
<evidence type="ECO:0000256" key="1">
    <source>
        <dbReference type="SAM" id="MobiDB-lite"/>
    </source>
</evidence>
<protein>
    <recommendedName>
        <fullName evidence="5">DUF3951 domain-containing protein</fullName>
    </recommendedName>
</protein>
<feature type="region of interest" description="Disordered" evidence="1">
    <location>
        <begin position="36"/>
        <end position="55"/>
    </location>
</feature>
<reference evidence="3 4" key="1">
    <citation type="submission" date="2023-04" db="EMBL/GenBank/DDBJ databases">
        <title>Ectobacillus antri isolated from activated sludge.</title>
        <authorList>
            <person name="Yan P."/>
            <person name="Liu X."/>
        </authorList>
    </citation>
    <scope>NUCLEOTIDE SEQUENCE [LARGE SCALE GENOMIC DNA]</scope>
    <source>
        <strain evidence="3 4">C18H</strain>
    </source>
</reference>